<feature type="compositionally biased region" description="Polar residues" evidence="1">
    <location>
        <begin position="912"/>
        <end position="927"/>
    </location>
</feature>
<comment type="caution">
    <text evidence="2">The sequence shown here is derived from an EMBL/GenBank/DDBJ whole genome shotgun (WGS) entry which is preliminary data.</text>
</comment>
<feature type="region of interest" description="Disordered" evidence="1">
    <location>
        <begin position="1037"/>
        <end position="1483"/>
    </location>
</feature>
<dbReference type="GeneID" id="30005814"/>
<feature type="compositionally biased region" description="Polar residues" evidence="1">
    <location>
        <begin position="868"/>
        <end position="885"/>
    </location>
</feature>
<feature type="compositionally biased region" description="Polar residues" evidence="1">
    <location>
        <begin position="1443"/>
        <end position="1452"/>
    </location>
</feature>
<feature type="compositionally biased region" description="Polar residues" evidence="1">
    <location>
        <begin position="1310"/>
        <end position="1325"/>
    </location>
</feature>
<keyword evidence="3" id="KW-1185">Reference proteome</keyword>
<feature type="compositionally biased region" description="Low complexity" evidence="1">
    <location>
        <begin position="647"/>
        <end position="661"/>
    </location>
</feature>
<feature type="region of interest" description="Disordered" evidence="1">
    <location>
        <begin position="866"/>
        <end position="900"/>
    </location>
</feature>
<dbReference type="RefSeq" id="XP_018699039.1">
    <property type="nucleotide sequence ID" value="XM_018833160.1"/>
</dbReference>
<feature type="compositionally biased region" description="Basic and acidic residues" evidence="1">
    <location>
        <begin position="339"/>
        <end position="352"/>
    </location>
</feature>
<feature type="compositionally biased region" description="Acidic residues" evidence="1">
    <location>
        <begin position="1281"/>
        <end position="1291"/>
    </location>
</feature>
<proteinExistence type="predicted"/>
<feature type="region of interest" description="Disordered" evidence="1">
    <location>
        <begin position="1"/>
        <end position="230"/>
    </location>
</feature>
<feature type="compositionally biased region" description="Low complexity" evidence="1">
    <location>
        <begin position="986"/>
        <end position="1001"/>
    </location>
</feature>
<dbReference type="EMBL" id="LVYI01000001">
    <property type="protein sequence ID" value="OAP65672.1"/>
    <property type="molecule type" value="Genomic_DNA"/>
</dbReference>
<feature type="region of interest" description="Disordered" evidence="1">
    <location>
        <begin position="826"/>
        <end position="850"/>
    </location>
</feature>
<feature type="compositionally biased region" description="Low complexity" evidence="1">
    <location>
        <begin position="964"/>
        <end position="974"/>
    </location>
</feature>
<feature type="compositionally biased region" description="Polar residues" evidence="1">
    <location>
        <begin position="404"/>
        <end position="415"/>
    </location>
</feature>
<accession>A0A179A112</accession>
<feature type="compositionally biased region" description="Basic residues" evidence="1">
    <location>
        <begin position="1402"/>
        <end position="1411"/>
    </location>
</feature>
<protein>
    <submittedName>
        <fullName evidence="2">Uncharacterized protein</fullName>
    </submittedName>
</protein>
<feature type="region of interest" description="Disordered" evidence="1">
    <location>
        <begin position="265"/>
        <end position="757"/>
    </location>
</feature>
<evidence type="ECO:0000313" key="3">
    <source>
        <dbReference type="Proteomes" id="UP000078343"/>
    </source>
</evidence>
<feature type="compositionally biased region" description="Low complexity" evidence="1">
    <location>
        <begin position="1100"/>
        <end position="1117"/>
    </location>
</feature>
<evidence type="ECO:0000313" key="2">
    <source>
        <dbReference type="EMBL" id="OAP65672.1"/>
    </source>
</evidence>
<feature type="compositionally biased region" description="Polar residues" evidence="1">
    <location>
        <begin position="1061"/>
        <end position="1081"/>
    </location>
</feature>
<dbReference type="Proteomes" id="UP000078343">
    <property type="component" value="Unassembled WGS sequence"/>
</dbReference>
<evidence type="ECO:0000256" key="1">
    <source>
        <dbReference type="SAM" id="MobiDB-lite"/>
    </source>
</evidence>
<reference evidence="2 3" key="1">
    <citation type="submission" date="2016-04" db="EMBL/GenBank/DDBJ databases">
        <title>Draft genome of Fonsecaea erecta CBS 125763.</title>
        <authorList>
            <person name="Weiss V.A."/>
            <person name="Vicente V.A."/>
            <person name="Raittz R.T."/>
            <person name="Moreno L.F."/>
            <person name="De Souza E.M."/>
            <person name="Pedrosa F.O."/>
            <person name="Steffens M.B."/>
            <person name="Faoro H."/>
            <person name="Tadra-Sfeir M.Z."/>
            <person name="Najafzadeh M.J."/>
            <person name="Felipe M.S."/>
            <person name="Teixeira M."/>
            <person name="Sun J."/>
            <person name="Xi L."/>
            <person name="Gomes R."/>
            <person name="De Azevedo C.M."/>
            <person name="Salgado C.G."/>
            <person name="Da Silva M.B."/>
            <person name="Nascimento M.F."/>
            <person name="Queiroz-Telles F."/>
            <person name="Attili D.S."/>
            <person name="Gorbushina A."/>
        </authorList>
    </citation>
    <scope>NUCLEOTIDE SEQUENCE [LARGE SCALE GENOMIC DNA]</scope>
    <source>
        <strain evidence="2 3">CBS 125763</strain>
    </source>
</reference>
<feature type="compositionally biased region" description="Basic and acidic residues" evidence="1">
    <location>
        <begin position="477"/>
        <end position="495"/>
    </location>
</feature>
<sequence length="1483" mass="158963">MSFLHRRSRSVSATRPQTPASASAHMAATQAFLNSRASQANLSASAAAQALRTMSPPPTPVDQVQTKRMIQRQASSGSLSSSARGRGRGGLQRHNSAGSMTERTFRTPSPSPSRPVSRSEPQAPPLPTIPQHFAPPSTSPSTKKKKKRASSQEAPPPRVLSPPLERPSNRGQSLDRYGSPQQPPPNVQRNTSVPQSNDLERVDSRGSINFSRPLSPRPQSPIAQSPMAQSPVLVNGARSHSNAVANAITPAQAADIQYELVQTANQPVKKKKKRVVDTAVEGSHLQSGTMASRPILDPLESSPESQTQTIPVQQLPARRKKKKPSFSGEGTDSSAAEASRTDSDSDSNVERKRDRRTQRASGILQKQPSIVREDWEGEQQEQTSPLYAHQTPDTNVNPVRVATTPAQPKSPTNATDGPGKIEFVPSPSASNQSLPPETYENAAMDGREESPAATSHLQVTEPQPARATSLSPSRSTRFSERLSSDLAAGRKHEPPPRSISPAKPALKHHSPTPAFPGGEPRGASVTPSESSDISSASFDGPPKRKKSVRVSFETQPEIVGTSASVQSPAESPGREKKGWLGLGKGKPVLNTFSSNDDMEELMKPRPQLPSFGSVRGQKFRDMNDSNTTQMPRSPPETRAPLTEGKNTTSSGTSSETSSTYTPYPARGVSSDHAVGAVLAQEARRTSAQASGPRPNEPLPPEVTSVEGTVSFSDEENDISEPEETTSAPAARTARESEVQIGAKALPPRTIDQPVKSVPLQTEVPLVSVSPPTPAEEPKSNDQFLVEVPGGFPVSTEALGRLEESHKAPNIASGLPDLNPHSVTEAVDEEVSDNDSIYSDAAEDPSEMEGMGFGSIDAIVESPIVTPLSPITSPESPLARVSTSASHDALGAGSWEETQARWSGIAEQTRYLPSQNIIESQPAPTTTVHDVEQASPVPAQATVQTRTPEVPKTVHNKIPQPAQPRPTRAPASQATISQPRRKKKSPAAIAAAASVPAAAAAAQGLPDSPLQRKTQPSPYPAIEAHNLGYAAAAAAPFRQSMRASSPPESELGFRKTMRNENRNSMPASTVAPPQQRTNRSSMPSPPNQPRVALQKKHVPLATAAATSAPASRSQPARPVVSNDSDSESSFRKARRSKSTTGGRYTMRRSMRGAGEPSLRGDRPNGVRSVSPVGRRPFSPPDGSHTMRTTMRGSIDNVPTLRGSTDVRRSSSMFARPQTNTAPTLRMSTGGQNNRSRILDSDDEDDQPQHRKWRSRFADDSDDESDVPQLAPVRGIPRRNNDDESTDLDDSSDEERAAAKAQAAPKLDIPQADTTATPSSGEALSPNSEKKRGILGLFRSKKPKEESPSPVVESPQRPLKTTDTNKASRLGFASAAERDTAIAQARAKLEAAKEQQNPGGQQHGHAKLHRRHPPERVMSDSWPLPPALPNENTRPSTMDGPPMRNGTTRLNQGSMRKPNEFAEAVGRSGKKKKFPMLRKAFGLKD</sequence>
<feature type="compositionally biased region" description="Low complexity" evidence="1">
    <location>
        <begin position="72"/>
        <end position="84"/>
    </location>
</feature>
<organism evidence="2 3">
    <name type="scientific">Fonsecaea erecta</name>
    <dbReference type="NCBI Taxonomy" id="1367422"/>
    <lineage>
        <taxon>Eukaryota</taxon>
        <taxon>Fungi</taxon>
        <taxon>Dikarya</taxon>
        <taxon>Ascomycota</taxon>
        <taxon>Pezizomycotina</taxon>
        <taxon>Eurotiomycetes</taxon>
        <taxon>Chaetothyriomycetidae</taxon>
        <taxon>Chaetothyriales</taxon>
        <taxon>Herpotrichiellaceae</taxon>
        <taxon>Fonsecaea</taxon>
    </lineage>
</organism>
<feature type="region of interest" description="Disordered" evidence="1">
    <location>
        <begin position="912"/>
        <end position="1021"/>
    </location>
</feature>
<dbReference type="STRING" id="1367422.A0A179A112"/>
<feature type="compositionally biased region" description="Polar residues" evidence="1">
    <location>
        <begin position="1208"/>
        <end position="1234"/>
    </location>
</feature>
<name>A0A179A112_9EURO</name>
<feature type="compositionally biased region" description="Polar residues" evidence="1">
    <location>
        <begin position="302"/>
        <end position="312"/>
    </location>
</feature>
<dbReference type="OrthoDB" id="5423926at2759"/>
<feature type="compositionally biased region" description="Polar residues" evidence="1">
    <location>
        <begin position="452"/>
        <end position="476"/>
    </location>
</feature>
<gene>
    <name evidence="2" type="ORF">AYL99_01644</name>
</gene>
<feature type="compositionally biased region" description="Polar residues" evidence="1">
    <location>
        <begin position="187"/>
        <end position="197"/>
    </location>
</feature>
<feature type="compositionally biased region" description="Acidic residues" evidence="1">
    <location>
        <begin position="712"/>
        <end position="723"/>
    </location>
</feature>
<feature type="compositionally biased region" description="Basic and acidic residues" evidence="1">
    <location>
        <begin position="1050"/>
        <end position="1060"/>
    </location>
</feature>
<feature type="compositionally biased region" description="Polar residues" evidence="1">
    <location>
        <begin position="380"/>
        <end position="397"/>
    </location>
</feature>
<feature type="compositionally biased region" description="Low complexity" evidence="1">
    <location>
        <begin position="17"/>
        <end position="52"/>
    </location>
</feature>
<feature type="compositionally biased region" description="Low complexity" evidence="1">
    <location>
        <begin position="528"/>
        <end position="537"/>
    </location>
</feature>